<protein>
    <submittedName>
        <fullName evidence="10">Ankyrin repeat domain-containing protein 26 isoform X10</fullName>
    </submittedName>
</protein>
<evidence type="ECO:0000256" key="4">
    <source>
        <dbReference type="PROSITE-ProRule" id="PRU00023"/>
    </source>
</evidence>
<evidence type="ECO:0000256" key="2">
    <source>
        <dbReference type="ARBA" id="ARBA00023043"/>
    </source>
</evidence>
<dbReference type="PROSITE" id="PS50088">
    <property type="entry name" value="ANK_REPEAT"/>
    <property type="match status" value="4"/>
</dbReference>
<evidence type="ECO:0000256" key="6">
    <source>
        <dbReference type="SAM" id="MobiDB-lite"/>
    </source>
</evidence>
<feature type="compositionally biased region" description="Basic and acidic residues" evidence="6">
    <location>
        <begin position="730"/>
        <end position="745"/>
    </location>
</feature>
<accession>A0A2Y9RPA1</accession>
<feature type="compositionally biased region" description="Basic and acidic residues" evidence="6">
    <location>
        <begin position="608"/>
        <end position="635"/>
    </location>
</feature>
<dbReference type="InterPro" id="IPR002110">
    <property type="entry name" value="Ankyrin_rpt"/>
</dbReference>
<feature type="repeat" description="ANK" evidence="4">
    <location>
        <begin position="115"/>
        <end position="147"/>
    </location>
</feature>
<feature type="region of interest" description="Disordered" evidence="6">
    <location>
        <begin position="1"/>
        <end position="45"/>
    </location>
</feature>
<keyword evidence="1" id="KW-0677">Repeat</keyword>
<feature type="coiled-coil region" evidence="5">
    <location>
        <begin position="1472"/>
        <end position="1537"/>
    </location>
</feature>
<gene>
    <name evidence="10" type="primary">LOC101340588</name>
</gene>
<keyword evidence="9" id="KW-1185">Reference proteome</keyword>
<feature type="coiled-coil region" evidence="5">
    <location>
        <begin position="987"/>
        <end position="1092"/>
    </location>
</feature>
<organism evidence="9 10">
    <name type="scientific">Trichechus manatus latirostris</name>
    <name type="common">Florida manatee</name>
    <dbReference type="NCBI Taxonomy" id="127582"/>
    <lineage>
        <taxon>Eukaryota</taxon>
        <taxon>Metazoa</taxon>
        <taxon>Chordata</taxon>
        <taxon>Craniata</taxon>
        <taxon>Vertebrata</taxon>
        <taxon>Euteleostomi</taxon>
        <taxon>Mammalia</taxon>
        <taxon>Eutheria</taxon>
        <taxon>Afrotheria</taxon>
        <taxon>Sirenia</taxon>
        <taxon>Trichechidae</taxon>
        <taxon>Trichechus</taxon>
    </lineage>
</organism>
<feature type="repeat" description="ANK" evidence="4">
    <location>
        <begin position="181"/>
        <end position="213"/>
    </location>
</feature>
<feature type="domain" description="CCDC144C-like coiled-coil" evidence="8">
    <location>
        <begin position="864"/>
        <end position="1341"/>
    </location>
</feature>
<dbReference type="RefSeq" id="XP_023596347.1">
    <property type="nucleotide sequence ID" value="XM_023740579.1"/>
</dbReference>
<feature type="repeat" description="ANK" evidence="4">
    <location>
        <begin position="82"/>
        <end position="114"/>
    </location>
</feature>
<dbReference type="Pfam" id="PF00023">
    <property type="entry name" value="Ank"/>
    <property type="match status" value="2"/>
</dbReference>
<dbReference type="PROSITE" id="PS50297">
    <property type="entry name" value="ANK_REP_REGION"/>
    <property type="match status" value="3"/>
</dbReference>
<dbReference type="Pfam" id="PF14915">
    <property type="entry name" value="CCDC144C"/>
    <property type="match status" value="1"/>
</dbReference>
<dbReference type="PANTHER" id="PTHR24147">
    <property type="entry name" value="ANKYRIN REPEAT DOMAIN 36-RELATED"/>
    <property type="match status" value="1"/>
</dbReference>
<feature type="coiled-coil region" evidence="5">
    <location>
        <begin position="1596"/>
        <end position="1659"/>
    </location>
</feature>
<feature type="compositionally biased region" description="Basic and acidic residues" evidence="6">
    <location>
        <begin position="252"/>
        <end position="261"/>
    </location>
</feature>
<dbReference type="Pfam" id="PF12001">
    <property type="entry name" value="DUF3496"/>
    <property type="match status" value="1"/>
</dbReference>
<feature type="compositionally biased region" description="Polar residues" evidence="6">
    <location>
        <begin position="746"/>
        <end position="764"/>
    </location>
</feature>
<evidence type="ECO:0000259" key="7">
    <source>
        <dbReference type="Pfam" id="PF12001"/>
    </source>
</evidence>
<evidence type="ECO:0000259" key="8">
    <source>
        <dbReference type="Pfam" id="PF14915"/>
    </source>
</evidence>
<evidence type="ECO:0000256" key="3">
    <source>
        <dbReference type="ARBA" id="ARBA00023054"/>
    </source>
</evidence>
<dbReference type="SMART" id="SM00248">
    <property type="entry name" value="ANK"/>
    <property type="match status" value="4"/>
</dbReference>
<dbReference type="FunFam" id="1.25.40.20:FF:000208">
    <property type="entry name" value="Ankyrin repeat domain-containing protein 26"/>
    <property type="match status" value="1"/>
</dbReference>
<keyword evidence="3 5" id="KW-0175">Coiled coil</keyword>
<name>A0A2Y9RPA1_TRIMA</name>
<dbReference type="InterPro" id="IPR036770">
    <property type="entry name" value="Ankyrin_rpt-contain_sf"/>
</dbReference>
<feature type="region of interest" description="Disordered" evidence="6">
    <location>
        <begin position="223"/>
        <end position="289"/>
    </location>
</feature>
<dbReference type="GeneID" id="101340588"/>
<feature type="repeat" description="ANK" evidence="4">
    <location>
        <begin position="148"/>
        <end position="180"/>
    </location>
</feature>
<feature type="region of interest" description="Disordered" evidence="6">
    <location>
        <begin position="495"/>
        <end position="520"/>
    </location>
</feature>
<evidence type="ECO:0000313" key="10">
    <source>
        <dbReference type="RefSeq" id="XP_023596347.1"/>
    </source>
</evidence>
<keyword evidence="2 4" id="KW-0040">ANK repeat</keyword>
<dbReference type="InterPro" id="IPR021885">
    <property type="entry name" value="DUF3496"/>
</dbReference>
<feature type="compositionally biased region" description="Polar residues" evidence="6">
    <location>
        <begin position="511"/>
        <end position="520"/>
    </location>
</feature>
<dbReference type="Gene3D" id="1.25.40.20">
    <property type="entry name" value="Ankyrin repeat-containing domain"/>
    <property type="match status" value="2"/>
</dbReference>
<feature type="domain" description="DUF3496" evidence="7">
    <location>
        <begin position="1596"/>
        <end position="1703"/>
    </location>
</feature>
<feature type="coiled-coil region" evidence="5">
    <location>
        <begin position="817"/>
        <end position="942"/>
    </location>
</feature>
<dbReference type="SUPFAM" id="SSF48403">
    <property type="entry name" value="Ankyrin repeat"/>
    <property type="match status" value="1"/>
</dbReference>
<feature type="compositionally biased region" description="Basic and acidic residues" evidence="6">
    <location>
        <begin position="495"/>
        <end position="510"/>
    </location>
</feature>
<evidence type="ECO:0000256" key="5">
    <source>
        <dbReference type="SAM" id="Coils"/>
    </source>
</evidence>
<dbReference type="SUPFAM" id="SSF57997">
    <property type="entry name" value="Tropomyosin"/>
    <property type="match status" value="1"/>
</dbReference>
<feature type="coiled-coil region" evidence="5">
    <location>
        <begin position="1125"/>
        <end position="1432"/>
    </location>
</feature>
<evidence type="ECO:0000256" key="1">
    <source>
        <dbReference type="ARBA" id="ARBA00022737"/>
    </source>
</evidence>
<dbReference type="InterPro" id="IPR050657">
    <property type="entry name" value="Ankyrin_repeat_domain"/>
</dbReference>
<dbReference type="PRINTS" id="PR01415">
    <property type="entry name" value="ANKYRIN"/>
</dbReference>
<reference evidence="10" key="1">
    <citation type="submission" date="2025-08" db="UniProtKB">
        <authorList>
            <consortium name="RefSeq"/>
        </authorList>
    </citation>
    <scope>IDENTIFICATION</scope>
</reference>
<dbReference type="Proteomes" id="UP000248480">
    <property type="component" value="Unplaced"/>
</dbReference>
<proteinExistence type="predicted"/>
<evidence type="ECO:0000313" key="9">
    <source>
        <dbReference type="Proteomes" id="UP000248480"/>
    </source>
</evidence>
<dbReference type="InterPro" id="IPR039497">
    <property type="entry name" value="CC144C-like_CC_dom"/>
</dbReference>
<dbReference type="PANTHER" id="PTHR24147:SF60">
    <property type="entry name" value="ANKYRIN REPEAT DOMAIN-CONTAINING PROTEIN 26-RELATED"/>
    <property type="match status" value="1"/>
</dbReference>
<sequence length="1782" mass="204090">MKKIFGFGSKKGESPLGSSTSPRRDSAGVGRENSKSVNSQPGYHIRDKDLGKIHKAASVGNVAKVQQILLLGKNGLNDRDKTNRTALHLACANGHPEVVTLLVERKCQLNVCDSENRTALIKAVQCQEEECATILLEHGADPNLMDVNGNTALHYAACGQNISIAAKLLSHNANIEARNKNDLTPLLLAVSENKQQMVEFLVKKEANIHAVDKAKSNRQLISEYKEEKRPKNSSQNNNPDIEIQESPRQISRRTESRKVDESSDEDSSSRLSKKPGVDDSWPTSDDEDLDLGIQNVAKPNLTKLITASQQSRKNIEEKPSIVRPEKRTLFEDSNSDSEDEDVVETLPKPSFTVQGFSHPAFPPSDPPLKPSLNFSAVPGVTKEGAAKPAVGKRENSIDIIESAPREQRNNDNLTYIDGAHKNNRSDMMSALGLGEEEDVESPWDSESVSESLAQKYVGHFSGATDEKGENIVNGQIEDSPEKYPHLKPIQPIIEMKDSTPDKAAERKDVQTSKSDFSDWDSTSLTHKLSRDLKVDDKCPFVSQSMTKSQSASTEFGEMTLIDKEKINIGAVFLLGNYPLHDLCESHLPENKESKEDLSAELDLEMTSEEERERLDERENNRPQVEEERKKFKSSELEVTENTYDPAIDNGANGFIKQGKSGKSDNQQFCIKENDDSDSDPALHMKKVKKYDSKKWTSEESAITSVLQKANSLTGVLQVNDDSSLSEIDQDEGRPAKKTSDEESKVQKQINSMNDLDDLSQSSETASEDCALPNSNYKNSMLLIEQLGMDCKDSVSLLKIQDAILSYERLVELKKNHCELLTGKIKKMENKVSGLQKELSETKEIKSQLEHQKVEWEREICGLRFTLKQEEEKRRNADMLYEKIREQLRRKEEQYSKEVGMKQQLELTLRTLDMELRTVRNNLNQVVEERNDTQRQLSREQNARMLQDGILTSHLSKRKEIEMAQKKMMQNSEVSNSHEKEKDLLHKHHMLQDEIAMLTLEIDALKNQNQEKEKKYSEDIEILKEKNDDLQKTLKQNEETLTKTIFQYSGQLNVLTAENAVLNSKLENEKQNKERLETEVESYRSRLAAAIHDHDQSQTSKRDLELAFQRARDEWFRLQDKMNFDLSNLKDSNETLSQQLSKTESKFNSLEIELHHTKDALREKTLVLERVQRDLSQTQCQMKEIEHMYQNEQGKVSKYIGKQESVEERLSQLQSENMLLRQQLDDAHSKADNKEKTVINIQDQFHDIVKKLQAESEKQNLMLEERNKELINECNHVKERMYQYENEKAEREAVVRQLQQELADTLKKQSMSEASLEVTSRYRINLEDETQDLKKKLGQIRCQLEEAQERHTEAVRCAEKTQEHLQKVEIENAKLKVTIKKQMGKIEHLQKNLLGTSSSEDEKEQLKKLIELKQSLEYRLDQEMKKNGELEKEITGFKKLLKMTRKKLNEYENGELSFYGDLKTNQIEMDIQMAMLKHKIDDLTAKLETSSSKCLHLDAKNQALQQELLAVKAVQKKCEKLEKNKKKLEQEVVNLKSHLEINMIDHAQIEQYKREIEERARQDIVEKLKEVNLFLQTQAASQENLEQLRENNNASIRSQMELRIKDLESEISKMKTSQEDSKEAELDKYKQLYLEELKVRKALSNKLNKTNERLAEISTKLLVEKQQNRSLLSTLTTRPVLEPPCVGNVNNSLVLNRNLIPRENLAIPTSSPRPSNNSMETYLTKMQQELEKNITRELEEAAAEFESGSCRASPLGSTDESNQDLVLKTSQEYVQILKKNYMI</sequence>
<feature type="region of interest" description="Disordered" evidence="6">
    <location>
        <begin position="721"/>
        <end position="770"/>
    </location>
</feature>
<dbReference type="Pfam" id="PF12796">
    <property type="entry name" value="Ank_2"/>
    <property type="match status" value="1"/>
</dbReference>
<feature type="region of interest" description="Disordered" evidence="6">
    <location>
        <begin position="604"/>
        <end position="682"/>
    </location>
</feature>